<reference evidence="1" key="1">
    <citation type="journal article" date="2023" name="Mol. Phylogenet. Evol.">
        <title>Genome-scale phylogeny and comparative genomics of the fungal order Sordariales.</title>
        <authorList>
            <person name="Hensen N."/>
            <person name="Bonometti L."/>
            <person name="Westerberg I."/>
            <person name="Brannstrom I.O."/>
            <person name="Guillou S."/>
            <person name="Cros-Aarteil S."/>
            <person name="Calhoun S."/>
            <person name="Haridas S."/>
            <person name="Kuo A."/>
            <person name="Mondo S."/>
            <person name="Pangilinan J."/>
            <person name="Riley R."/>
            <person name="LaButti K."/>
            <person name="Andreopoulos B."/>
            <person name="Lipzen A."/>
            <person name="Chen C."/>
            <person name="Yan M."/>
            <person name="Daum C."/>
            <person name="Ng V."/>
            <person name="Clum A."/>
            <person name="Steindorff A."/>
            <person name="Ohm R.A."/>
            <person name="Martin F."/>
            <person name="Silar P."/>
            <person name="Natvig D.O."/>
            <person name="Lalanne C."/>
            <person name="Gautier V."/>
            <person name="Ament-Velasquez S.L."/>
            <person name="Kruys A."/>
            <person name="Hutchinson M.I."/>
            <person name="Powell A.J."/>
            <person name="Barry K."/>
            <person name="Miller A.N."/>
            <person name="Grigoriev I.V."/>
            <person name="Debuchy R."/>
            <person name="Gladieux P."/>
            <person name="Hiltunen Thoren M."/>
            <person name="Johannesson H."/>
        </authorList>
    </citation>
    <scope>NUCLEOTIDE SEQUENCE</scope>
    <source>
        <strain evidence="1">CBS 232.78</strain>
    </source>
</reference>
<organism evidence="1 2">
    <name type="scientific">Podospora didyma</name>
    <dbReference type="NCBI Taxonomy" id="330526"/>
    <lineage>
        <taxon>Eukaryota</taxon>
        <taxon>Fungi</taxon>
        <taxon>Dikarya</taxon>
        <taxon>Ascomycota</taxon>
        <taxon>Pezizomycotina</taxon>
        <taxon>Sordariomycetes</taxon>
        <taxon>Sordariomycetidae</taxon>
        <taxon>Sordariales</taxon>
        <taxon>Podosporaceae</taxon>
        <taxon>Podospora</taxon>
    </lineage>
</organism>
<comment type="caution">
    <text evidence="1">The sequence shown here is derived from an EMBL/GenBank/DDBJ whole genome shotgun (WGS) entry which is preliminary data.</text>
</comment>
<dbReference type="SUPFAM" id="SSF56112">
    <property type="entry name" value="Protein kinase-like (PK-like)"/>
    <property type="match status" value="1"/>
</dbReference>
<dbReference type="PANTHER" id="PTHR21310">
    <property type="entry name" value="AMINOGLYCOSIDE PHOSPHOTRANSFERASE-RELATED-RELATED"/>
    <property type="match status" value="1"/>
</dbReference>
<dbReference type="AlphaFoldDB" id="A0AAE0K9V8"/>
<dbReference type="InterPro" id="IPR011009">
    <property type="entry name" value="Kinase-like_dom_sf"/>
</dbReference>
<evidence type="ECO:0000313" key="1">
    <source>
        <dbReference type="EMBL" id="KAK3372046.1"/>
    </source>
</evidence>
<dbReference type="InterPro" id="IPR051678">
    <property type="entry name" value="AGP_Transferase"/>
</dbReference>
<keyword evidence="2" id="KW-1185">Reference proteome</keyword>
<name>A0AAE0K9V8_9PEZI</name>
<proteinExistence type="predicted"/>
<sequence>MASINKTALIEHASTVLGSPASMSEPFSAGQFWCCFELVTPDNRFLIARVGLPNYSEGDATDAIEAYLIQCEAARMKFLRENVKTVPLPTLYTCEALGSARAINAGAAYMLIEGFHGYSLSNIDHNIYDLPILAQEHIFTQWTSFQAELAAFTFPQIGSISQFSADTGPIVGAIAASWIDRIPTASPFQSRWDYFALKRKRPCTESNRCATLSPLVFRNIVHDTEIFKSSQGPFPFNHMDMDMGMQNILIDDDFNFVAVIDWEFAQSAPWEVHRYPLPIPLISSDQETADILYYPGHIAHRDVSRQVGARMLYRQKFKEAEEALERRGHPLHCSIADEELTFELVRLGYGFTGPEAEQHLQMLEAEMKDEACNE</sequence>
<dbReference type="PANTHER" id="PTHR21310:SF37">
    <property type="entry name" value="AMINOGLYCOSIDE PHOSPHOTRANSFERASE DOMAIN-CONTAINING PROTEIN"/>
    <property type="match status" value="1"/>
</dbReference>
<dbReference type="EMBL" id="JAULSW010000008">
    <property type="protein sequence ID" value="KAK3372046.1"/>
    <property type="molecule type" value="Genomic_DNA"/>
</dbReference>
<dbReference type="Proteomes" id="UP001285441">
    <property type="component" value="Unassembled WGS sequence"/>
</dbReference>
<gene>
    <name evidence="1" type="ORF">B0H63DRAFT_503437</name>
</gene>
<protein>
    <recommendedName>
        <fullName evidence="3">Aminoglycoside phosphotransferase domain-containing protein</fullName>
    </recommendedName>
</protein>
<reference evidence="1" key="2">
    <citation type="submission" date="2023-06" db="EMBL/GenBank/DDBJ databases">
        <authorList>
            <consortium name="Lawrence Berkeley National Laboratory"/>
            <person name="Haridas S."/>
            <person name="Hensen N."/>
            <person name="Bonometti L."/>
            <person name="Westerberg I."/>
            <person name="Brannstrom I.O."/>
            <person name="Guillou S."/>
            <person name="Cros-Aarteil S."/>
            <person name="Calhoun S."/>
            <person name="Kuo A."/>
            <person name="Mondo S."/>
            <person name="Pangilinan J."/>
            <person name="Riley R."/>
            <person name="LaButti K."/>
            <person name="Andreopoulos B."/>
            <person name="Lipzen A."/>
            <person name="Chen C."/>
            <person name="Yanf M."/>
            <person name="Daum C."/>
            <person name="Ng V."/>
            <person name="Clum A."/>
            <person name="Steindorff A."/>
            <person name="Ohm R."/>
            <person name="Martin F."/>
            <person name="Silar P."/>
            <person name="Natvig D."/>
            <person name="Lalanne C."/>
            <person name="Gautier V."/>
            <person name="Ament-velasquez S.L."/>
            <person name="Kruys A."/>
            <person name="Hutchinson M.I."/>
            <person name="Powell A.J."/>
            <person name="Barry K."/>
            <person name="Miller A.N."/>
            <person name="Grigoriev I.V."/>
            <person name="Debuchy R."/>
            <person name="Gladieux P."/>
            <person name="Thoren M.H."/>
            <person name="Johannesson H."/>
        </authorList>
    </citation>
    <scope>NUCLEOTIDE SEQUENCE</scope>
    <source>
        <strain evidence="1">CBS 232.78</strain>
    </source>
</reference>
<accession>A0AAE0K9V8</accession>
<evidence type="ECO:0000313" key="2">
    <source>
        <dbReference type="Proteomes" id="UP001285441"/>
    </source>
</evidence>
<evidence type="ECO:0008006" key="3">
    <source>
        <dbReference type="Google" id="ProtNLM"/>
    </source>
</evidence>